<dbReference type="AlphaFoldDB" id="A0A3M7LYV1"/>
<dbReference type="Proteomes" id="UP000265663">
    <property type="component" value="Unassembled WGS sequence"/>
</dbReference>
<reference evidence="1 2" key="1">
    <citation type="journal article" date="2014" name="PLoS ONE">
        <title>De novo Genome Assembly of the Fungal Plant Pathogen Pyrenophora semeniperda.</title>
        <authorList>
            <person name="Soliai M.M."/>
            <person name="Meyer S.E."/>
            <person name="Udall J.A."/>
            <person name="Elzinga D.E."/>
            <person name="Hermansen R.A."/>
            <person name="Bodily P.M."/>
            <person name="Hart A.A."/>
            <person name="Coleman C.E."/>
        </authorList>
    </citation>
    <scope>NUCLEOTIDE SEQUENCE [LARGE SCALE GENOMIC DNA]</scope>
    <source>
        <strain evidence="1 2">CCB06</strain>
        <tissue evidence="1">Mycelium</tissue>
    </source>
</reference>
<keyword evidence="2" id="KW-1185">Reference proteome</keyword>
<dbReference type="EMBL" id="KE747810">
    <property type="protein sequence ID" value="RMZ67354.1"/>
    <property type="molecule type" value="Genomic_DNA"/>
</dbReference>
<evidence type="ECO:0000313" key="1">
    <source>
        <dbReference type="EMBL" id="RMZ67354.1"/>
    </source>
</evidence>
<dbReference type="OrthoDB" id="3796237at2759"/>
<name>A0A3M7LYV1_9PLEO</name>
<evidence type="ECO:0000313" key="2">
    <source>
        <dbReference type="Proteomes" id="UP000265663"/>
    </source>
</evidence>
<gene>
    <name evidence="1" type="ORF">GMOD_00001266</name>
</gene>
<proteinExistence type="predicted"/>
<protein>
    <submittedName>
        <fullName evidence="1">Uncharacterized protein</fullName>
    </submittedName>
</protein>
<organism evidence="1 2">
    <name type="scientific">Pyrenophora seminiperda CCB06</name>
    <dbReference type="NCBI Taxonomy" id="1302712"/>
    <lineage>
        <taxon>Eukaryota</taxon>
        <taxon>Fungi</taxon>
        <taxon>Dikarya</taxon>
        <taxon>Ascomycota</taxon>
        <taxon>Pezizomycotina</taxon>
        <taxon>Dothideomycetes</taxon>
        <taxon>Pleosporomycetidae</taxon>
        <taxon>Pleosporales</taxon>
        <taxon>Pleosporineae</taxon>
        <taxon>Pleosporaceae</taxon>
        <taxon>Pyrenophora</taxon>
    </lineage>
</organism>
<accession>A0A3M7LYV1</accession>
<sequence length="199" mass="23426">MAPVPCTEGEWNIEVARHVSLLRYHKASSPVSFANWHLHGDQDPEREHHTRDLYADRDQTHRQRSDFLAANNPTESVIHHRDYDMGASTPMSDTRFFYARVMCLYDARIEYIQQEGMRWLATWADLRLEKQKPAPACNERFIKACESTIDFLRDDYVKRKVDFVAEIRILLEGRDPDMAERVLRELVELYPRLRGYGSV</sequence>